<gene>
    <name evidence="3" type="ORF">BB559_002179</name>
</gene>
<accession>A0A2T9YXB8</accession>
<dbReference type="EMBL" id="MBFT01000126">
    <property type="protein sequence ID" value="PVU96968.1"/>
    <property type="molecule type" value="Genomic_DNA"/>
</dbReference>
<comment type="caution">
    <text evidence="3">The sequence shown here is derived from an EMBL/GenBank/DDBJ whole genome shotgun (WGS) entry which is preliminary data.</text>
</comment>
<dbReference type="Proteomes" id="UP000245699">
    <property type="component" value="Unassembled WGS sequence"/>
</dbReference>
<keyword evidence="4" id="KW-1185">Reference proteome</keyword>
<evidence type="ECO:0000256" key="1">
    <source>
        <dbReference type="SAM" id="MobiDB-lite"/>
    </source>
</evidence>
<feature type="signal peptide" evidence="2">
    <location>
        <begin position="1"/>
        <end position="19"/>
    </location>
</feature>
<feature type="chain" id="PRO_5015650877" evidence="2">
    <location>
        <begin position="20"/>
        <end position="84"/>
    </location>
</feature>
<reference evidence="3 4" key="1">
    <citation type="journal article" date="2018" name="MBio">
        <title>Comparative Genomics Reveals the Core Gene Toolbox for the Fungus-Insect Symbiosis.</title>
        <authorList>
            <person name="Wang Y."/>
            <person name="Stata M."/>
            <person name="Wang W."/>
            <person name="Stajich J.E."/>
            <person name="White M.M."/>
            <person name="Moncalvo J.M."/>
        </authorList>
    </citation>
    <scope>NUCLEOTIDE SEQUENCE [LARGE SCALE GENOMIC DNA]</scope>
    <source>
        <strain evidence="3 4">AUS-77-4</strain>
    </source>
</reference>
<evidence type="ECO:0000313" key="3">
    <source>
        <dbReference type="EMBL" id="PVU96968.1"/>
    </source>
</evidence>
<feature type="compositionally biased region" description="Low complexity" evidence="1">
    <location>
        <begin position="28"/>
        <end position="45"/>
    </location>
</feature>
<protein>
    <submittedName>
        <fullName evidence="3">Uncharacterized protein</fullName>
    </submittedName>
</protein>
<evidence type="ECO:0000313" key="4">
    <source>
        <dbReference type="Proteomes" id="UP000245699"/>
    </source>
</evidence>
<name>A0A2T9YXB8_9FUNG</name>
<sequence length="84" mass="8620">MLNTGFLLFNQALIASAAAGVIVRPTSSCTTTTSSSCTTGSSGIPTPSPVDPYQKCSDDHGGQSTWSDPDKICKCETDGSITCV</sequence>
<dbReference type="AlphaFoldDB" id="A0A2T9YXB8"/>
<dbReference type="OrthoDB" id="6041417at2759"/>
<evidence type="ECO:0000256" key="2">
    <source>
        <dbReference type="SAM" id="SignalP"/>
    </source>
</evidence>
<proteinExistence type="predicted"/>
<feature type="region of interest" description="Disordered" evidence="1">
    <location>
        <begin position="28"/>
        <end position="49"/>
    </location>
</feature>
<keyword evidence="2" id="KW-0732">Signal</keyword>
<organism evidence="3 4">
    <name type="scientific">Furculomyces boomerangus</name>
    <dbReference type="NCBI Taxonomy" id="61424"/>
    <lineage>
        <taxon>Eukaryota</taxon>
        <taxon>Fungi</taxon>
        <taxon>Fungi incertae sedis</taxon>
        <taxon>Zoopagomycota</taxon>
        <taxon>Kickxellomycotina</taxon>
        <taxon>Harpellomycetes</taxon>
        <taxon>Harpellales</taxon>
        <taxon>Harpellaceae</taxon>
        <taxon>Furculomyces</taxon>
    </lineage>
</organism>